<dbReference type="Proteomes" id="UP000564385">
    <property type="component" value="Unassembled WGS sequence"/>
</dbReference>
<dbReference type="PANTHER" id="PTHR43712">
    <property type="entry name" value="PUTATIVE (AFU_ORTHOLOGUE AFUA_4G14580)-RELATED"/>
    <property type="match status" value="1"/>
</dbReference>
<sequence length="356" mass="38961">MRLSTVPENPAEWVALMFGQVPTPLCDVIIGPMLAKAVIAASSLGIFDALEQGPLAAGGVASRCETDPDATERLLRALSASKYLHESYAPSPRPSLYRLTRASRRWLLAGADKSLHYAMLHRELDMRFMEFGQYVRTGRGQDFHSEMQPEDWYLYHQGQADQARLIAGELVSNLRLPSGATEMLDIGGGHGLYSLALCTHYPHLHARVLDLAIPLSGSLERTKVPAWNRVTFAVADARSIVLAPSSADVVLIANLMHHFDEKTNRCLVQRVAGALKPGGILVAMDLVRRPSSASGGQITTLMDLYFGAVSGAQLWELSDIRAWQEEAGLCPERPVSFRLLPDCKIQVARKPAPTGK</sequence>
<dbReference type="CDD" id="cd02440">
    <property type="entry name" value="AdoMet_MTases"/>
    <property type="match status" value="1"/>
</dbReference>
<dbReference type="InterPro" id="IPR029063">
    <property type="entry name" value="SAM-dependent_MTases_sf"/>
</dbReference>
<dbReference type="PROSITE" id="PS51683">
    <property type="entry name" value="SAM_OMT_II"/>
    <property type="match status" value="1"/>
</dbReference>
<dbReference type="InterPro" id="IPR001077">
    <property type="entry name" value="COMT_C"/>
</dbReference>
<dbReference type="InterPro" id="IPR012967">
    <property type="entry name" value="COMT_dimerisation"/>
</dbReference>
<proteinExistence type="predicted"/>
<evidence type="ECO:0000313" key="7">
    <source>
        <dbReference type="Proteomes" id="UP000564385"/>
    </source>
</evidence>
<dbReference type="Gene3D" id="1.10.10.10">
    <property type="entry name" value="Winged helix-like DNA-binding domain superfamily/Winged helix DNA-binding domain"/>
    <property type="match status" value="1"/>
</dbReference>
<dbReference type="InterPro" id="IPR016461">
    <property type="entry name" value="COMT-like"/>
</dbReference>
<evidence type="ECO:0000256" key="2">
    <source>
        <dbReference type="ARBA" id="ARBA00022679"/>
    </source>
</evidence>
<evidence type="ECO:0000256" key="1">
    <source>
        <dbReference type="ARBA" id="ARBA00022603"/>
    </source>
</evidence>
<feature type="domain" description="O-methyltransferase dimerisation" evidence="5">
    <location>
        <begin position="31"/>
        <end position="107"/>
    </location>
</feature>
<name>A0A852VJU8_9BACT</name>
<dbReference type="GO" id="GO:0008171">
    <property type="term" value="F:O-methyltransferase activity"/>
    <property type="evidence" value="ECO:0007669"/>
    <property type="project" value="InterPro"/>
</dbReference>
<dbReference type="Pfam" id="PF00891">
    <property type="entry name" value="Methyltransf_2"/>
    <property type="match status" value="1"/>
</dbReference>
<evidence type="ECO:0000259" key="5">
    <source>
        <dbReference type="Pfam" id="PF08100"/>
    </source>
</evidence>
<keyword evidence="3" id="KW-0949">S-adenosyl-L-methionine</keyword>
<comment type="caution">
    <text evidence="6">The sequence shown here is derived from an EMBL/GenBank/DDBJ whole genome shotgun (WGS) entry which is preliminary data.</text>
</comment>
<evidence type="ECO:0000259" key="4">
    <source>
        <dbReference type="Pfam" id="PF00891"/>
    </source>
</evidence>
<dbReference type="InterPro" id="IPR036388">
    <property type="entry name" value="WH-like_DNA-bd_sf"/>
</dbReference>
<dbReference type="SUPFAM" id="SSF53335">
    <property type="entry name" value="S-adenosyl-L-methionine-dependent methyltransferases"/>
    <property type="match status" value="1"/>
</dbReference>
<organism evidence="6 7">
    <name type="scientific">Tunturiibacter lichenicola</name>
    <dbReference type="NCBI Taxonomy" id="2051959"/>
    <lineage>
        <taxon>Bacteria</taxon>
        <taxon>Pseudomonadati</taxon>
        <taxon>Acidobacteriota</taxon>
        <taxon>Terriglobia</taxon>
        <taxon>Terriglobales</taxon>
        <taxon>Acidobacteriaceae</taxon>
        <taxon>Tunturiibacter</taxon>
    </lineage>
</organism>
<dbReference type="AlphaFoldDB" id="A0A852VJU8"/>
<dbReference type="Pfam" id="PF08100">
    <property type="entry name" value="Dimerisation"/>
    <property type="match status" value="1"/>
</dbReference>
<keyword evidence="1 6" id="KW-0489">Methyltransferase</keyword>
<protein>
    <submittedName>
        <fullName evidence="6">SAM-dependent methyltransferase</fullName>
    </submittedName>
</protein>
<dbReference type="InterPro" id="IPR036390">
    <property type="entry name" value="WH_DNA-bd_sf"/>
</dbReference>
<dbReference type="GO" id="GO:0032259">
    <property type="term" value="P:methylation"/>
    <property type="evidence" value="ECO:0007669"/>
    <property type="project" value="UniProtKB-KW"/>
</dbReference>
<dbReference type="PANTHER" id="PTHR43712:SF2">
    <property type="entry name" value="O-METHYLTRANSFERASE CICE"/>
    <property type="match status" value="1"/>
</dbReference>
<accession>A0A852VJU8</accession>
<keyword evidence="2" id="KW-0808">Transferase</keyword>
<dbReference type="EMBL" id="JACCCU010000002">
    <property type="protein sequence ID" value="NYF90405.1"/>
    <property type="molecule type" value="Genomic_DNA"/>
</dbReference>
<feature type="domain" description="O-methyltransferase C-terminal" evidence="4">
    <location>
        <begin position="148"/>
        <end position="316"/>
    </location>
</feature>
<reference evidence="6 7" key="1">
    <citation type="submission" date="2020-07" db="EMBL/GenBank/DDBJ databases">
        <title>Genomic Encyclopedia of Type Strains, Phase IV (KMG-V): Genome sequencing to study the core and pangenomes of soil and plant-associated prokaryotes.</title>
        <authorList>
            <person name="Whitman W."/>
        </authorList>
    </citation>
    <scope>NUCLEOTIDE SEQUENCE [LARGE SCALE GENOMIC DNA]</scope>
    <source>
        <strain evidence="6 7">M8UP22</strain>
    </source>
</reference>
<evidence type="ECO:0000313" key="6">
    <source>
        <dbReference type="EMBL" id="NYF90405.1"/>
    </source>
</evidence>
<gene>
    <name evidence="6" type="ORF">HDF08_002507</name>
</gene>
<dbReference type="SUPFAM" id="SSF46785">
    <property type="entry name" value="Winged helix' DNA-binding domain"/>
    <property type="match status" value="1"/>
</dbReference>
<dbReference type="Gene3D" id="3.40.50.150">
    <property type="entry name" value="Vaccinia Virus protein VP39"/>
    <property type="match status" value="1"/>
</dbReference>
<dbReference type="GO" id="GO:0046983">
    <property type="term" value="F:protein dimerization activity"/>
    <property type="evidence" value="ECO:0007669"/>
    <property type="project" value="InterPro"/>
</dbReference>
<evidence type="ECO:0000256" key="3">
    <source>
        <dbReference type="ARBA" id="ARBA00022691"/>
    </source>
</evidence>